<feature type="compositionally biased region" description="Pro residues" evidence="1">
    <location>
        <begin position="150"/>
        <end position="168"/>
    </location>
</feature>
<reference evidence="4 5" key="1">
    <citation type="submission" date="2021-01" db="EMBL/GenBank/DDBJ databases">
        <title>Whole genome shotgun sequence of Planobispora siamensis NBRC 107568.</title>
        <authorList>
            <person name="Komaki H."/>
            <person name="Tamura T."/>
        </authorList>
    </citation>
    <scope>NUCLEOTIDE SEQUENCE [LARGE SCALE GENOMIC DNA]</scope>
    <source>
        <strain evidence="4 5">NBRC 107568</strain>
    </source>
</reference>
<proteinExistence type="predicted"/>
<evidence type="ECO:0000313" key="4">
    <source>
        <dbReference type="EMBL" id="GIH97372.1"/>
    </source>
</evidence>
<dbReference type="InterPro" id="IPR018929">
    <property type="entry name" value="DUF2510"/>
</dbReference>
<feature type="compositionally biased region" description="Pro residues" evidence="1">
    <location>
        <begin position="75"/>
        <end position="117"/>
    </location>
</feature>
<gene>
    <name evidence="4" type="ORF">Psi01_80020</name>
</gene>
<sequence length="428" mass="45085">MQHIPVLTTLAPMTTQTPAGWYPDPYGSPHLRWWDGGQWTDATHQTDAPAGQAAAPAAQTGPSFPPAGPQGTGPQHPPVPPQGTGPQHAPLPPQGTGPQYSPVPPQGTGPQYPPVPPQGGGTAQLQQPPWGGAPGDTAQMPSPGYGPQGAFPPGPQGAFPGPPGPPQPAKKSSLPWILGGTGAVVLVVGIVVAAMFVFNPDRTRNASSPSSAPTASQQQPSPDPTPSSTPSSTPAPSEPAQSPPATELPQPESGRVSDPVTGLSYEYPDDRWKVPPLSGPDQLGFTWTSGIVMTSHANYDGKGSDWLGNVYTGELPDAYNYDGVESMKATAATLLHAFDPVFYKPQHLRDVVENKAIEVSGKPAWQFTLDFDFSRSSEAYGWKWKKERVTFVLVDRGAGRPPAVLYMSIPDNLDFSVTSRVLKSLKLS</sequence>
<dbReference type="Proteomes" id="UP000619788">
    <property type="component" value="Unassembled WGS sequence"/>
</dbReference>
<dbReference type="EMBL" id="BOOJ01000082">
    <property type="protein sequence ID" value="GIH97372.1"/>
    <property type="molecule type" value="Genomic_DNA"/>
</dbReference>
<evidence type="ECO:0000256" key="1">
    <source>
        <dbReference type="SAM" id="MobiDB-lite"/>
    </source>
</evidence>
<evidence type="ECO:0000313" key="5">
    <source>
        <dbReference type="Proteomes" id="UP000619788"/>
    </source>
</evidence>
<feature type="transmembrane region" description="Helical" evidence="2">
    <location>
        <begin position="176"/>
        <end position="198"/>
    </location>
</feature>
<keyword evidence="2" id="KW-1133">Transmembrane helix</keyword>
<keyword evidence="2" id="KW-0812">Transmembrane</keyword>
<keyword evidence="5" id="KW-1185">Reference proteome</keyword>
<dbReference type="Pfam" id="PF10708">
    <property type="entry name" value="DUF2510"/>
    <property type="match status" value="1"/>
</dbReference>
<feature type="compositionally biased region" description="Low complexity" evidence="1">
    <location>
        <begin position="206"/>
        <end position="220"/>
    </location>
</feature>
<feature type="domain" description="DUF2510" evidence="3">
    <location>
        <begin position="19"/>
        <end position="50"/>
    </location>
</feature>
<accession>A0A8J3SNB8</accession>
<evidence type="ECO:0000259" key="3">
    <source>
        <dbReference type="Pfam" id="PF10708"/>
    </source>
</evidence>
<name>A0A8J3SNB8_9ACTN</name>
<feature type="compositionally biased region" description="Low complexity" evidence="1">
    <location>
        <begin position="228"/>
        <end position="245"/>
    </location>
</feature>
<feature type="region of interest" description="Disordered" evidence="1">
    <location>
        <begin position="203"/>
        <end position="270"/>
    </location>
</feature>
<comment type="caution">
    <text evidence="4">The sequence shown here is derived from an EMBL/GenBank/DDBJ whole genome shotgun (WGS) entry which is preliminary data.</text>
</comment>
<protein>
    <recommendedName>
        <fullName evidence="3">DUF2510 domain-containing protein</fullName>
    </recommendedName>
</protein>
<feature type="region of interest" description="Disordered" evidence="1">
    <location>
        <begin position="33"/>
        <end position="173"/>
    </location>
</feature>
<dbReference type="AlphaFoldDB" id="A0A8J3SNB8"/>
<evidence type="ECO:0000256" key="2">
    <source>
        <dbReference type="SAM" id="Phobius"/>
    </source>
</evidence>
<feature type="compositionally biased region" description="Low complexity" evidence="1">
    <location>
        <begin position="45"/>
        <end position="62"/>
    </location>
</feature>
<keyword evidence="2" id="KW-0472">Membrane</keyword>
<organism evidence="4 5">
    <name type="scientific">Planobispora siamensis</name>
    <dbReference type="NCBI Taxonomy" id="936338"/>
    <lineage>
        <taxon>Bacteria</taxon>
        <taxon>Bacillati</taxon>
        <taxon>Actinomycetota</taxon>
        <taxon>Actinomycetes</taxon>
        <taxon>Streptosporangiales</taxon>
        <taxon>Streptosporangiaceae</taxon>
        <taxon>Planobispora</taxon>
    </lineage>
</organism>